<reference evidence="2 3" key="1">
    <citation type="journal article" date="2010" name="Virol. J.">
        <title>Complete genome sequence of a Megalocytivirus (family Iridoviridae) associated with turbot mortality in China.</title>
        <authorList>
            <person name="Shi C.Y."/>
            <person name="Jia K.T."/>
            <person name="Yang B."/>
            <person name="Huang J."/>
        </authorList>
    </citation>
    <scope>NUCLEOTIDE SEQUENCE [LARGE SCALE GENOMIC DNA]</scope>
</reference>
<organism evidence="2 3">
    <name type="scientific">Turbot reddish body iridovirus</name>
    <dbReference type="NCBI Taxonomy" id="273651"/>
    <lineage>
        <taxon>Viruses</taxon>
        <taxon>Varidnaviria</taxon>
        <taxon>Bamfordvirae</taxon>
        <taxon>Nucleocytoviricota</taxon>
        <taxon>Megaviricetes</taxon>
        <taxon>Pimascovirales</taxon>
        <taxon>Pimascovirales incertae sedis</taxon>
        <taxon>Iridoviridae</taxon>
        <taxon>Alphairidovirinae</taxon>
        <taxon>Megalocytivirus</taxon>
        <taxon>Megalocytivirus pagrus1</taxon>
        <taxon>Infectious spleen and kidney necrosis virus</taxon>
    </lineage>
</organism>
<protein>
    <submittedName>
        <fullName evidence="2">ORF14R</fullName>
    </submittedName>
</protein>
<accession>E2CTV9</accession>
<feature type="compositionally biased region" description="Acidic residues" evidence="1">
    <location>
        <begin position="296"/>
        <end position="314"/>
    </location>
</feature>
<dbReference type="EMBL" id="GQ273492">
    <property type="protein sequence ID" value="ADE34359.1"/>
    <property type="molecule type" value="Genomic_DNA"/>
</dbReference>
<sequence>MIFITKMYSLLEIGEVLAIGRPDNTVSFIHDRDNEVYVVVQVSVGCVRVIAMAGQDTHTGKLRACLYAAAHAYGSRLTMPLEFARPYMAQNGFVNFHRPGEVGMCPAYISAQHSALVGHTAYHTLGGATLVQVNVVMSLLQVSHFKEMVAYDIVGAGPLHVLTVEDDHIYLVSCMSMPEYADASPPDTRSAFEYAVSIDIRDKIVRWQDVSVLVVPHRTGLSVIVTSAQGRPEPILIPWDTIQGGVSVTTHVKAPHTQGLMHVTCHNISAQLATVTKSQDIFETMPLTLRDRDVSLEDTDTTDSEFDTDSEVDDIGPPVAQSTVL</sequence>
<feature type="region of interest" description="Disordered" evidence="1">
    <location>
        <begin position="293"/>
        <end position="325"/>
    </location>
</feature>
<dbReference type="Proteomes" id="UP000160942">
    <property type="component" value="Segment"/>
</dbReference>
<evidence type="ECO:0000313" key="2">
    <source>
        <dbReference type="EMBL" id="ADE34359.1"/>
    </source>
</evidence>
<proteinExistence type="predicted"/>
<name>E2CTV9_ISKNV</name>
<evidence type="ECO:0000313" key="3">
    <source>
        <dbReference type="Proteomes" id="UP000160942"/>
    </source>
</evidence>
<evidence type="ECO:0000256" key="1">
    <source>
        <dbReference type="SAM" id="MobiDB-lite"/>
    </source>
</evidence>